<evidence type="ECO:0000313" key="1">
    <source>
        <dbReference type="EMBL" id="GIY69657.1"/>
    </source>
</evidence>
<reference evidence="1 2" key="1">
    <citation type="submission" date="2021-06" db="EMBL/GenBank/DDBJ databases">
        <title>Caerostris extrusa draft genome.</title>
        <authorList>
            <person name="Kono N."/>
            <person name="Arakawa K."/>
        </authorList>
    </citation>
    <scope>NUCLEOTIDE SEQUENCE [LARGE SCALE GENOMIC DNA]</scope>
</reference>
<evidence type="ECO:0000313" key="2">
    <source>
        <dbReference type="Proteomes" id="UP001054945"/>
    </source>
</evidence>
<sequence length="100" mass="11269">MCMGRKREKFLYADELENGIKHSRNWKVGTTDFFPSSLLILFSKSCFNKGGGLDACSIYRYSSRNGSIQQLVLCMLVENMRESSLSSLRNAVFGVCNQAL</sequence>
<proteinExistence type="predicted"/>
<dbReference type="EMBL" id="BPLR01014563">
    <property type="protein sequence ID" value="GIY69657.1"/>
    <property type="molecule type" value="Genomic_DNA"/>
</dbReference>
<name>A0AAV4VHM1_CAEEX</name>
<dbReference type="AlphaFoldDB" id="A0AAV4VHM1"/>
<dbReference type="Proteomes" id="UP001054945">
    <property type="component" value="Unassembled WGS sequence"/>
</dbReference>
<accession>A0AAV4VHM1</accession>
<comment type="caution">
    <text evidence="1">The sequence shown here is derived from an EMBL/GenBank/DDBJ whole genome shotgun (WGS) entry which is preliminary data.</text>
</comment>
<gene>
    <name evidence="1" type="ORF">CEXT_547211</name>
</gene>
<organism evidence="1 2">
    <name type="scientific">Caerostris extrusa</name>
    <name type="common">Bark spider</name>
    <name type="synonym">Caerostris bankana</name>
    <dbReference type="NCBI Taxonomy" id="172846"/>
    <lineage>
        <taxon>Eukaryota</taxon>
        <taxon>Metazoa</taxon>
        <taxon>Ecdysozoa</taxon>
        <taxon>Arthropoda</taxon>
        <taxon>Chelicerata</taxon>
        <taxon>Arachnida</taxon>
        <taxon>Araneae</taxon>
        <taxon>Araneomorphae</taxon>
        <taxon>Entelegynae</taxon>
        <taxon>Araneoidea</taxon>
        <taxon>Araneidae</taxon>
        <taxon>Caerostris</taxon>
    </lineage>
</organism>
<keyword evidence="2" id="KW-1185">Reference proteome</keyword>
<protein>
    <submittedName>
        <fullName evidence="1">Uncharacterized protein</fullName>
    </submittedName>
</protein>